<feature type="signal peptide" evidence="3">
    <location>
        <begin position="1"/>
        <end position="16"/>
    </location>
</feature>
<dbReference type="AlphaFoldDB" id="A0A9X0BW31"/>
<keyword evidence="3" id="KW-0732">Signal</keyword>
<dbReference type="EMBL" id="JAPWDO010000001">
    <property type="protein sequence ID" value="KAJ5486285.1"/>
    <property type="molecule type" value="Genomic_DNA"/>
</dbReference>
<evidence type="ECO:0000256" key="2">
    <source>
        <dbReference type="SAM" id="Phobius"/>
    </source>
</evidence>
<evidence type="ECO:0000313" key="4">
    <source>
        <dbReference type="EMBL" id="KAJ5486285.1"/>
    </source>
</evidence>
<feature type="transmembrane region" description="Helical" evidence="2">
    <location>
        <begin position="372"/>
        <end position="399"/>
    </location>
</feature>
<keyword evidence="5" id="KW-1185">Reference proteome</keyword>
<organism evidence="4 5">
    <name type="scientific">Penicillium desertorum</name>
    <dbReference type="NCBI Taxonomy" id="1303715"/>
    <lineage>
        <taxon>Eukaryota</taxon>
        <taxon>Fungi</taxon>
        <taxon>Dikarya</taxon>
        <taxon>Ascomycota</taxon>
        <taxon>Pezizomycotina</taxon>
        <taxon>Eurotiomycetes</taxon>
        <taxon>Eurotiomycetidae</taxon>
        <taxon>Eurotiales</taxon>
        <taxon>Aspergillaceae</taxon>
        <taxon>Penicillium</taxon>
    </lineage>
</organism>
<comment type="caution">
    <text evidence="4">The sequence shown here is derived from an EMBL/GenBank/DDBJ whole genome shotgun (WGS) entry which is preliminary data.</text>
</comment>
<dbReference type="Proteomes" id="UP001147760">
    <property type="component" value="Unassembled WGS sequence"/>
</dbReference>
<feature type="transmembrane region" description="Helical" evidence="2">
    <location>
        <begin position="341"/>
        <end position="360"/>
    </location>
</feature>
<sequence length="581" mass="66264">MLFLILIYSIPVLVTATEETASPPVGWQDGPDRRGTWNIVLNCLTTILACTWSVQHLNVPGQLDDNGIIKTTLRRLKWMAITVFLPEFILAHAFFELILAVQGTEDIKKYTDKKVARYPWMIRPFVSKPARSQQQDVETAGTKDGLEHSKESQAEDLSSSEKYQRPDTKRAPEWTLAHSYFANMGGFHYRGNVHFPLTASQYAQDCELYEMPEVTEDDITDRSKQDIFAKGIALIQISQLVISLIVRKTQSMPFSQLEALTLGLAIFGIGTYIVYWYKPQDIGVPITVRHKKPGAEPLRFIQNHDNFWEILTNHRSSHDDQTVDRIKNDNIPLGASRTTHVAIPTLAVMSAAFGCLHLIAWNFHFPTEAEKLLWKVATVLSITVPMTGLAIIPLAQITVQTDRTREFMRGCINLLREISWHCRDSLYKQDLYQAKRRLEDIYAAVDKEERDQVHYKQIFSDRIAHPAFLDCMISFLENGHRSERVGTVSLPENFLSDFRDLVDCLNGDELKANIDNARTNVFPRRKLLPKLSKKFNLCILYATSLAYCLSRLMILGLAVSSLRSMPDEVYIETWTTNLPAI</sequence>
<protein>
    <submittedName>
        <fullName evidence="4">Uncharacterized protein</fullName>
    </submittedName>
</protein>
<keyword evidence="2" id="KW-0472">Membrane</keyword>
<evidence type="ECO:0000256" key="3">
    <source>
        <dbReference type="SAM" id="SignalP"/>
    </source>
</evidence>
<feature type="transmembrane region" description="Helical" evidence="2">
    <location>
        <begin position="535"/>
        <end position="559"/>
    </location>
</feature>
<proteinExistence type="predicted"/>
<reference evidence="4" key="2">
    <citation type="journal article" date="2023" name="IMA Fungus">
        <title>Comparative genomic study of the Penicillium genus elucidates a diverse pangenome and 15 lateral gene transfer events.</title>
        <authorList>
            <person name="Petersen C."/>
            <person name="Sorensen T."/>
            <person name="Nielsen M.R."/>
            <person name="Sondergaard T.E."/>
            <person name="Sorensen J.L."/>
            <person name="Fitzpatrick D.A."/>
            <person name="Frisvad J.C."/>
            <person name="Nielsen K.L."/>
        </authorList>
    </citation>
    <scope>NUCLEOTIDE SEQUENCE</scope>
    <source>
        <strain evidence="4">IBT 17660</strain>
    </source>
</reference>
<evidence type="ECO:0000313" key="5">
    <source>
        <dbReference type="Proteomes" id="UP001147760"/>
    </source>
</evidence>
<evidence type="ECO:0000256" key="1">
    <source>
        <dbReference type="SAM" id="MobiDB-lite"/>
    </source>
</evidence>
<feature type="compositionally biased region" description="Basic and acidic residues" evidence="1">
    <location>
        <begin position="144"/>
        <end position="153"/>
    </location>
</feature>
<keyword evidence="2" id="KW-0812">Transmembrane</keyword>
<feature type="chain" id="PRO_5040992362" evidence="3">
    <location>
        <begin position="17"/>
        <end position="581"/>
    </location>
</feature>
<dbReference type="OrthoDB" id="9451547at2759"/>
<keyword evidence="2" id="KW-1133">Transmembrane helix</keyword>
<dbReference type="PANTHER" id="PTHR35043">
    <property type="entry name" value="TRANSCRIPTION FACTOR DOMAIN-CONTAINING PROTEIN"/>
    <property type="match status" value="1"/>
</dbReference>
<feature type="transmembrane region" description="Helical" evidence="2">
    <location>
        <begin position="259"/>
        <end position="277"/>
    </location>
</feature>
<reference evidence="4" key="1">
    <citation type="submission" date="2022-12" db="EMBL/GenBank/DDBJ databases">
        <authorList>
            <person name="Petersen C."/>
        </authorList>
    </citation>
    <scope>NUCLEOTIDE SEQUENCE</scope>
    <source>
        <strain evidence="4">IBT 17660</strain>
    </source>
</reference>
<gene>
    <name evidence="4" type="ORF">N7530_000585</name>
</gene>
<feature type="transmembrane region" description="Helical" evidence="2">
    <location>
        <begin position="78"/>
        <end position="101"/>
    </location>
</feature>
<name>A0A9X0BW31_9EURO</name>
<feature type="transmembrane region" description="Helical" evidence="2">
    <location>
        <begin position="227"/>
        <end position="247"/>
    </location>
</feature>
<dbReference type="PANTHER" id="PTHR35043:SF8">
    <property type="entry name" value="DUF4220 DOMAIN-CONTAINING PROTEIN"/>
    <property type="match status" value="1"/>
</dbReference>
<feature type="region of interest" description="Disordered" evidence="1">
    <location>
        <begin position="129"/>
        <end position="169"/>
    </location>
</feature>
<accession>A0A9X0BW31</accession>